<dbReference type="PANTHER" id="PTHR23410">
    <property type="entry name" value="RIBOSOMAL PROTEIN L5-RELATED"/>
    <property type="match status" value="1"/>
</dbReference>
<comment type="function">
    <text evidence="6">This is one of the proteins that bind and probably mediate the attachment of the 5S RNA into the large ribosomal subunit, where it forms part of the central protuberance.</text>
</comment>
<evidence type="ECO:0000256" key="2">
    <source>
        <dbReference type="ARBA" id="ARBA00022730"/>
    </source>
</evidence>
<dbReference type="GO" id="GO:0008097">
    <property type="term" value="F:5S rRNA binding"/>
    <property type="evidence" value="ECO:0007669"/>
    <property type="project" value="InterPro"/>
</dbReference>
<gene>
    <name evidence="6" type="primary">rpl18</name>
    <name evidence="7" type="ORF">DSO08_01450</name>
</gene>
<sequence length="196" mass="21921">MAKGPTYRVAFRRRREGRTDYNLRKRLVSSRKPRLVVRKSLKHLSAQLVEARVEGDRVLASATTIELKEFGWKGGTGNLPAAYLVGFLLGKRALSKGFETAVLDLNGYPITKGSRLFAALKGALDAGMQIPHSDEILPTDERIKGEHIAKFAELLQRENPAKYQSQFSKYISVGLQPESIVQHFETVKEAISKKVK</sequence>
<evidence type="ECO:0000256" key="6">
    <source>
        <dbReference type="HAMAP-Rule" id="MF_01337"/>
    </source>
</evidence>
<dbReference type="Gene3D" id="3.30.420.100">
    <property type="match status" value="1"/>
</dbReference>
<comment type="subunit">
    <text evidence="6">Part of the 50S ribosomal subunit. Contacts the 5S and 23S rRNAs.</text>
</comment>
<evidence type="ECO:0000313" key="8">
    <source>
        <dbReference type="Proteomes" id="UP000315399"/>
    </source>
</evidence>
<accession>A0A523BFR8</accession>
<organism evidence="7 8">
    <name type="scientific">Thermoproteota archaeon</name>
    <dbReference type="NCBI Taxonomy" id="2056631"/>
    <lineage>
        <taxon>Archaea</taxon>
        <taxon>Thermoproteota</taxon>
    </lineage>
</organism>
<evidence type="ECO:0000256" key="5">
    <source>
        <dbReference type="ARBA" id="ARBA00023274"/>
    </source>
</evidence>
<dbReference type="PRINTS" id="PR00058">
    <property type="entry name" value="RIBOSOMALL5"/>
</dbReference>
<keyword evidence="5 6" id="KW-0687">Ribonucleoprotein</keyword>
<dbReference type="InterPro" id="IPR005485">
    <property type="entry name" value="Rbsml_uL18_euk_arch"/>
</dbReference>
<dbReference type="Proteomes" id="UP000315399">
    <property type="component" value="Unassembled WGS sequence"/>
</dbReference>
<dbReference type="GO" id="GO:0003735">
    <property type="term" value="F:structural constituent of ribosome"/>
    <property type="evidence" value="ECO:0007669"/>
    <property type="project" value="InterPro"/>
</dbReference>
<evidence type="ECO:0000256" key="4">
    <source>
        <dbReference type="ARBA" id="ARBA00022980"/>
    </source>
</evidence>
<dbReference type="AlphaFoldDB" id="A0A523BFR8"/>
<dbReference type="InterPro" id="IPR057268">
    <property type="entry name" value="Ribosomal_L18"/>
</dbReference>
<proteinExistence type="inferred from homology"/>
<keyword evidence="2 6" id="KW-0699">rRNA-binding</keyword>
<evidence type="ECO:0000256" key="3">
    <source>
        <dbReference type="ARBA" id="ARBA00022884"/>
    </source>
</evidence>
<protein>
    <recommendedName>
        <fullName evidence="6">Large ribosomal subunit protein uL18</fullName>
    </recommendedName>
</protein>
<dbReference type="Pfam" id="PF17144">
    <property type="entry name" value="Ribosomal_L5e"/>
    <property type="match status" value="1"/>
</dbReference>
<evidence type="ECO:0000256" key="1">
    <source>
        <dbReference type="ARBA" id="ARBA00007116"/>
    </source>
</evidence>
<keyword evidence="3 6" id="KW-0694">RNA-binding</keyword>
<dbReference type="CDD" id="cd00432">
    <property type="entry name" value="Ribosomal_L18_L5e"/>
    <property type="match status" value="1"/>
</dbReference>
<dbReference type="GO" id="GO:0006412">
    <property type="term" value="P:translation"/>
    <property type="evidence" value="ECO:0007669"/>
    <property type="project" value="UniProtKB-UniRule"/>
</dbReference>
<name>A0A523BFR8_9CREN</name>
<dbReference type="HAMAP" id="MF_01337_A">
    <property type="entry name" value="Ribosomal_uL18_A"/>
    <property type="match status" value="1"/>
</dbReference>
<comment type="caution">
    <text evidence="7">The sequence shown here is derived from an EMBL/GenBank/DDBJ whole genome shotgun (WGS) entry which is preliminary data.</text>
</comment>
<evidence type="ECO:0000313" key="7">
    <source>
        <dbReference type="EMBL" id="TDA39754.1"/>
    </source>
</evidence>
<keyword evidence="4 6" id="KW-0689">Ribosomal protein</keyword>
<comment type="similarity">
    <text evidence="1 6">Belongs to the universal ribosomal protein uL18 family.</text>
</comment>
<dbReference type="InterPro" id="IPR057267">
    <property type="entry name" value="Rbsml_uL18_arch"/>
</dbReference>
<dbReference type="NCBIfam" id="NF006342">
    <property type="entry name" value="PRK08569.1"/>
    <property type="match status" value="1"/>
</dbReference>
<dbReference type="PANTHER" id="PTHR23410:SF12">
    <property type="entry name" value="LARGE RIBOSOMAL SUBUNIT PROTEIN UL18"/>
    <property type="match status" value="1"/>
</dbReference>
<dbReference type="EMBL" id="QNVH01000007">
    <property type="protein sequence ID" value="TDA39754.1"/>
    <property type="molecule type" value="Genomic_DNA"/>
</dbReference>
<dbReference type="GO" id="GO:0000027">
    <property type="term" value="P:ribosomal large subunit assembly"/>
    <property type="evidence" value="ECO:0007669"/>
    <property type="project" value="TreeGrafter"/>
</dbReference>
<dbReference type="SUPFAM" id="SSF53137">
    <property type="entry name" value="Translational machinery components"/>
    <property type="match status" value="1"/>
</dbReference>
<reference evidence="7 8" key="1">
    <citation type="journal article" date="2019" name="Nat. Microbiol.">
        <title>Expanding anaerobic alkane metabolism in the domain of Archaea.</title>
        <authorList>
            <person name="Wang Y."/>
            <person name="Wegener G."/>
            <person name="Hou J."/>
            <person name="Wang F."/>
            <person name="Xiao X."/>
        </authorList>
    </citation>
    <scope>NUCLEOTIDE SEQUENCE [LARGE SCALE GENOMIC DNA]</scope>
    <source>
        <strain evidence="7">WYZ-LMO10</strain>
    </source>
</reference>
<dbReference type="GO" id="GO:0022625">
    <property type="term" value="C:cytosolic large ribosomal subunit"/>
    <property type="evidence" value="ECO:0007669"/>
    <property type="project" value="TreeGrafter"/>
</dbReference>